<evidence type="ECO:0000313" key="3">
    <source>
        <dbReference type="Proteomes" id="UP000324907"/>
    </source>
</evidence>
<sequence length="123" mass="13416">MAHAASTGRLFVTRDHKLASRKGSRSLLMILQNTTGGQFEEITAHCGLTCSVDDLMSRCSKCNGRGYRVLSRDRVLARGGLGIHPKVLSSVATYFQCLSCEAVYWAGPKFDSTRAHFAGLVVH</sequence>
<reference evidence="2 3" key="1">
    <citation type="submission" date="2019-07" db="EMBL/GenBank/DDBJ databases">
        <title>Genomes of Cafeteria roenbergensis.</title>
        <authorList>
            <person name="Fischer M.G."/>
            <person name="Hackl T."/>
            <person name="Roman M."/>
        </authorList>
    </citation>
    <scope>NUCLEOTIDE SEQUENCE [LARGE SCALE GENOMIC DNA]</scope>
    <source>
        <strain evidence="2 3">RCC970-E3</strain>
    </source>
</reference>
<feature type="domain" description="Mut7-C RNAse" evidence="1">
    <location>
        <begin position="2"/>
        <end position="115"/>
    </location>
</feature>
<dbReference type="AlphaFoldDB" id="A0A5A8DD29"/>
<evidence type="ECO:0000313" key="2">
    <source>
        <dbReference type="EMBL" id="KAA0162504.1"/>
    </source>
</evidence>
<evidence type="ECO:0000259" key="1">
    <source>
        <dbReference type="Pfam" id="PF01927"/>
    </source>
</evidence>
<name>A0A5A8DD29_CAFRO</name>
<dbReference type="InterPro" id="IPR002782">
    <property type="entry name" value="Mut7-C_RNAse_dom"/>
</dbReference>
<organism evidence="2 3">
    <name type="scientific">Cafeteria roenbergensis</name>
    <name type="common">Marine flagellate</name>
    <dbReference type="NCBI Taxonomy" id="33653"/>
    <lineage>
        <taxon>Eukaryota</taxon>
        <taxon>Sar</taxon>
        <taxon>Stramenopiles</taxon>
        <taxon>Bigyra</taxon>
        <taxon>Opalozoa</taxon>
        <taxon>Bicosoecida</taxon>
        <taxon>Cafeteriaceae</taxon>
        <taxon>Cafeteria</taxon>
    </lineage>
</organism>
<comment type="caution">
    <text evidence="2">The sequence shown here is derived from an EMBL/GenBank/DDBJ whole genome shotgun (WGS) entry which is preliminary data.</text>
</comment>
<dbReference type="EMBL" id="VLTL01000080">
    <property type="protein sequence ID" value="KAA0162504.1"/>
    <property type="molecule type" value="Genomic_DNA"/>
</dbReference>
<accession>A0A5A8DD29</accession>
<gene>
    <name evidence="2" type="ORF">FNF28_04678</name>
</gene>
<dbReference type="Proteomes" id="UP000324907">
    <property type="component" value="Unassembled WGS sequence"/>
</dbReference>
<proteinExistence type="predicted"/>
<dbReference type="Pfam" id="PF01927">
    <property type="entry name" value="Mut7-C"/>
    <property type="match status" value="1"/>
</dbReference>
<dbReference type="PANTHER" id="PTHR39081:SF1">
    <property type="entry name" value="MUT7-C RNASE DOMAIN-CONTAINING PROTEIN"/>
    <property type="match status" value="1"/>
</dbReference>
<protein>
    <recommendedName>
        <fullName evidence="1">Mut7-C RNAse domain-containing protein</fullName>
    </recommendedName>
</protein>
<dbReference type="PANTHER" id="PTHR39081">
    <property type="entry name" value="MUT7-C DOMAIN-CONTAINING PROTEIN"/>
    <property type="match status" value="1"/>
</dbReference>